<dbReference type="HAMAP" id="MF_00376">
    <property type="entry name" value="Dephospho_CoA_kinase"/>
    <property type="match status" value="1"/>
</dbReference>
<gene>
    <name evidence="3" type="primary">coaE</name>
    <name evidence="5" type="ORF">AVL62_02015</name>
</gene>
<protein>
    <recommendedName>
        <fullName evidence="3 4">Dephospho-CoA kinase</fullName>
        <ecNumber evidence="3 4">2.7.1.24</ecNumber>
    </recommendedName>
    <alternativeName>
        <fullName evidence="3">Dephosphocoenzyme A kinase</fullName>
    </alternativeName>
</protein>
<dbReference type="NCBIfam" id="TIGR00152">
    <property type="entry name" value="dephospho-CoA kinase"/>
    <property type="match status" value="1"/>
</dbReference>
<dbReference type="GO" id="GO:0004140">
    <property type="term" value="F:dephospho-CoA kinase activity"/>
    <property type="evidence" value="ECO:0007669"/>
    <property type="project" value="UniProtKB-UniRule"/>
</dbReference>
<dbReference type="UniPathway" id="UPA00241">
    <property type="reaction ID" value="UER00356"/>
</dbReference>
<evidence type="ECO:0000313" key="6">
    <source>
        <dbReference type="Proteomes" id="UP000054837"/>
    </source>
</evidence>
<dbReference type="EMBL" id="LQBL01000028">
    <property type="protein sequence ID" value="KUG53583.1"/>
    <property type="molecule type" value="Genomic_DNA"/>
</dbReference>
<evidence type="ECO:0000256" key="4">
    <source>
        <dbReference type="NCBIfam" id="TIGR00152"/>
    </source>
</evidence>
<dbReference type="NCBIfam" id="NF002879">
    <property type="entry name" value="PRK03333.1"/>
    <property type="match status" value="1"/>
</dbReference>
<evidence type="ECO:0000256" key="2">
    <source>
        <dbReference type="ARBA" id="ARBA00022840"/>
    </source>
</evidence>
<dbReference type="PANTHER" id="PTHR10695">
    <property type="entry name" value="DEPHOSPHO-COA KINASE-RELATED"/>
    <property type="match status" value="1"/>
</dbReference>
<comment type="catalytic activity">
    <reaction evidence="3">
        <text>3'-dephospho-CoA + ATP = ADP + CoA + H(+)</text>
        <dbReference type="Rhea" id="RHEA:18245"/>
        <dbReference type="ChEBI" id="CHEBI:15378"/>
        <dbReference type="ChEBI" id="CHEBI:30616"/>
        <dbReference type="ChEBI" id="CHEBI:57287"/>
        <dbReference type="ChEBI" id="CHEBI:57328"/>
        <dbReference type="ChEBI" id="CHEBI:456216"/>
        <dbReference type="EC" id="2.7.1.24"/>
    </reaction>
</comment>
<dbReference type="RefSeq" id="WP_058891592.1">
    <property type="nucleotide sequence ID" value="NZ_LQBL01000028.1"/>
</dbReference>
<comment type="caution">
    <text evidence="5">The sequence shown here is derived from an EMBL/GenBank/DDBJ whole genome shotgun (WGS) entry which is preliminary data.</text>
</comment>
<dbReference type="OrthoDB" id="9812943at2"/>
<evidence type="ECO:0000256" key="3">
    <source>
        <dbReference type="HAMAP-Rule" id="MF_00376"/>
    </source>
</evidence>
<dbReference type="PANTHER" id="PTHR10695:SF46">
    <property type="entry name" value="BIFUNCTIONAL COENZYME A SYNTHASE-RELATED"/>
    <property type="match status" value="1"/>
</dbReference>
<comment type="similarity">
    <text evidence="3">Belongs to the CoaE family.</text>
</comment>
<dbReference type="CDD" id="cd02022">
    <property type="entry name" value="DPCK"/>
    <property type="match status" value="1"/>
</dbReference>
<organism evidence="5 6">
    <name type="scientific">Serinicoccus chungangensis</name>
    <dbReference type="NCBI Taxonomy" id="767452"/>
    <lineage>
        <taxon>Bacteria</taxon>
        <taxon>Bacillati</taxon>
        <taxon>Actinomycetota</taxon>
        <taxon>Actinomycetes</taxon>
        <taxon>Micrococcales</taxon>
        <taxon>Ornithinimicrobiaceae</taxon>
        <taxon>Serinicoccus</taxon>
    </lineage>
</organism>
<evidence type="ECO:0000313" key="5">
    <source>
        <dbReference type="EMBL" id="KUG53583.1"/>
    </source>
</evidence>
<keyword evidence="3" id="KW-0418">Kinase</keyword>
<dbReference type="SUPFAM" id="SSF52540">
    <property type="entry name" value="P-loop containing nucleoside triphosphate hydrolases"/>
    <property type="match status" value="1"/>
</dbReference>
<dbReference type="AlphaFoldDB" id="A0A0W8I5Q8"/>
<dbReference type="STRING" id="767452.AVL62_02015"/>
<feature type="binding site" evidence="3">
    <location>
        <begin position="12"/>
        <end position="17"/>
    </location>
    <ligand>
        <name>ATP</name>
        <dbReference type="ChEBI" id="CHEBI:30616"/>
    </ligand>
</feature>
<evidence type="ECO:0000256" key="1">
    <source>
        <dbReference type="ARBA" id="ARBA00022741"/>
    </source>
</evidence>
<dbReference type="Pfam" id="PF01121">
    <property type="entry name" value="CoaE"/>
    <property type="match status" value="1"/>
</dbReference>
<comment type="function">
    <text evidence="3">Catalyzes the phosphorylation of the 3'-hydroxyl group of dephosphocoenzyme A to form coenzyme A.</text>
</comment>
<proteinExistence type="inferred from homology"/>
<dbReference type="Proteomes" id="UP000054837">
    <property type="component" value="Unassembled WGS sequence"/>
</dbReference>
<keyword evidence="3" id="KW-0173">Coenzyme A biosynthesis</keyword>
<dbReference type="GO" id="GO:0005524">
    <property type="term" value="F:ATP binding"/>
    <property type="evidence" value="ECO:0007669"/>
    <property type="project" value="UniProtKB-UniRule"/>
</dbReference>
<dbReference type="PROSITE" id="PS51219">
    <property type="entry name" value="DPCK"/>
    <property type="match status" value="1"/>
</dbReference>
<keyword evidence="3" id="KW-0808">Transferase</keyword>
<dbReference type="EC" id="2.7.1.24" evidence="3 4"/>
<keyword evidence="3" id="KW-0963">Cytoplasm</keyword>
<comment type="pathway">
    <text evidence="3">Cofactor biosynthesis; coenzyme A biosynthesis; CoA from (R)-pantothenate: step 5/5.</text>
</comment>
<keyword evidence="1 3" id="KW-0547">Nucleotide-binding</keyword>
<dbReference type="InterPro" id="IPR027417">
    <property type="entry name" value="P-loop_NTPase"/>
</dbReference>
<keyword evidence="2 3" id="KW-0067">ATP-binding</keyword>
<dbReference type="GO" id="GO:0015937">
    <property type="term" value="P:coenzyme A biosynthetic process"/>
    <property type="evidence" value="ECO:0007669"/>
    <property type="project" value="UniProtKB-UniRule"/>
</dbReference>
<sequence length="297" mass="30905">MTLRVGLSGGIGSGKSTVSAQLASLGAVVVDADAVAREVVGPGTPGLAQIAERFGPDVIAADGSLDRPALGQVVFGDAQARRDLEAITHPLIRRRSQQLFEAAPDDAVVAHDVPLLVELGMGADYALTVIVDVAEEERLRRLVELRGMDEQAARSRIRAQADDGQRRAAADVLVDNSGTLDDLRRRVDDLWSGRIVPFREHLADGIPGSAPGAGSAGEDERLRARVEAALGRPLGEDVDPGALDEPGVRHGLRRRGLLVLTGDGQAAAEGRASGASDEVVIASADPASAARLRLGVG</sequence>
<name>A0A0W8I5Q8_9MICO</name>
<keyword evidence="6" id="KW-1185">Reference proteome</keyword>
<comment type="subcellular location">
    <subcellularLocation>
        <location evidence="3">Cytoplasm</location>
    </subcellularLocation>
</comment>
<reference evidence="5 6" key="1">
    <citation type="submission" date="2015-12" db="EMBL/GenBank/DDBJ databases">
        <title>Serinicoccus chungangenesis strain CD08_5 genome sequencing and assembly.</title>
        <authorList>
            <person name="Chander A.M."/>
            <person name="Kaur G."/>
            <person name="Nair G.R."/>
            <person name="Dhawan D.K."/>
            <person name="Kochhar R.K."/>
            <person name="Mayilraj S."/>
            <person name="Bhadada S.K."/>
        </authorList>
    </citation>
    <scope>NUCLEOTIDE SEQUENCE [LARGE SCALE GENOMIC DNA]</scope>
    <source>
        <strain evidence="5 6">CD08_5</strain>
    </source>
</reference>
<accession>A0A0W8I5Q8</accession>
<dbReference type="GO" id="GO:0005737">
    <property type="term" value="C:cytoplasm"/>
    <property type="evidence" value="ECO:0007669"/>
    <property type="project" value="UniProtKB-SubCell"/>
</dbReference>
<dbReference type="InterPro" id="IPR001977">
    <property type="entry name" value="Depp_CoAkinase"/>
</dbReference>
<dbReference type="Gene3D" id="3.40.50.300">
    <property type="entry name" value="P-loop containing nucleotide triphosphate hydrolases"/>
    <property type="match status" value="1"/>
</dbReference>